<dbReference type="Pfam" id="PF04773">
    <property type="entry name" value="FecR"/>
    <property type="match status" value="1"/>
</dbReference>
<evidence type="ECO:0000313" key="4">
    <source>
        <dbReference type="Proteomes" id="UP001230156"/>
    </source>
</evidence>
<organism evidence="3 4">
    <name type="scientific">Dongia sedimenti</name>
    <dbReference type="NCBI Taxonomy" id="3064282"/>
    <lineage>
        <taxon>Bacteria</taxon>
        <taxon>Pseudomonadati</taxon>
        <taxon>Pseudomonadota</taxon>
        <taxon>Alphaproteobacteria</taxon>
        <taxon>Rhodospirillales</taxon>
        <taxon>Dongiaceae</taxon>
        <taxon>Dongia</taxon>
    </lineage>
</organism>
<feature type="signal peptide" evidence="1">
    <location>
        <begin position="1"/>
        <end position="23"/>
    </location>
</feature>
<feature type="domain" description="FecR protein" evidence="2">
    <location>
        <begin position="60"/>
        <end position="158"/>
    </location>
</feature>
<keyword evidence="4" id="KW-1185">Reference proteome</keyword>
<name>A0ABU0YMW7_9PROT</name>
<dbReference type="EMBL" id="JAUYVI010000004">
    <property type="protein sequence ID" value="MDQ7249034.1"/>
    <property type="molecule type" value="Genomic_DNA"/>
</dbReference>
<reference evidence="4" key="1">
    <citation type="submission" date="2023-08" db="EMBL/GenBank/DDBJ databases">
        <title>Rhodospirillaceae gen. nov., a novel taxon isolated from the Yangtze River Yuezi River estuary sludge.</title>
        <authorList>
            <person name="Ruan L."/>
        </authorList>
    </citation>
    <scope>NUCLEOTIDE SEQUENCE [LARGE SCALE GENOMIC DNA]</scope>
    <source>
        <strain evidence="4">R-7</strain>
    </source>
</reference>
<keyword evidence="1" id="KW-0732">Signal</keyword>
<accession>A0ABU0YMW7</accession>
<comment type="caution">
    <text evidence="3">The sequence shown here is derived from an EMBL/GenBank/DDBJ whole genome shotgun (WGS) entry which is preliminary data.</text>
</comment>
<evidence type="ECO:0000256" key="1">
    <source>
        <dbReference type="SAM" id="SignalP"/>
    </source>
</evidence>
<feature type="chain" id="PRO_5046824640" evidence="1">
    <location>
        <begin position="24"/>
        <end position="192"/>
    </location>
</feature>
<sequence length="192" mass="19878">MRIQIIAAVAAALTAAISSAALAGDAGVVETVAETAYGTAPSRTRMEKHAGDVVQHRELLETSTSGAMKVKFTDGSKLALGAGSKAFVVAYVYKPEQSVANAIVSLPEGSMRYVTGAMPKDHTTIYTPTATMLLNGADISVGVNDRGNTHLMVENGSVTVRSRTTGQQMVYNAGESVDITPTGITTSTAALQ</sequence>
<dbReference type="Proteomes" id="UP001230156">
    <property type="component" value="Unassembled WGS sequence"/>
</dbReference>
<evidence type="ECO:0000259" key="2">
    <source>
        <dbReference type="Pfam" id="PF04773"/>
    </source>
</evidence>
<dbReference type="RefSeq" id="WP_379956561.1">
    <property type="nucleotide sequence ID" value="NZ_JAUYVI010000004.1"/>
</dbReference>
<dbReference type="InterPro" id="IPR006860">
    <property type="entry name" value="FecR"/>
</dbReference>
<dbReference type="Gene3D" id="2.60.120.1440">
    <property type="match status" value="1"/>
</dbReference>
<protein>
    <submittedName>
        <fullName evidence="3">FecR domain-containing protein</fullName>
    </submittedName>
</protein>
<proteinExistence type="predicted"/>
<evidence type="ECO:0000313" key="3">
    <source>
        <dbReference type="EMBL" id="MDQ7249034.1"/>
    </source>
</evidence>
<gene>
    <name evidence="3" type="ORF">Q8A70_15210</name>
</gene>